<evidence type="ECO:0000313" key="6">
    <source>
        <dbReference type="EMBL" id="PPQ25939.1"/>
    </source>
</evidence>
<dbReference type="FunFam" id="1.10.10.60:FF:000141">
    <property type="entry name" value="TetR family transcriptional regulator"/>
    <property type="match status" value="1"/>
</dbReference>
<keyword evidence="3" id="KW-0804">Transcription</keyword>
<sequence>MSCIAKGRGRPPTQSDAARRREILEAAEHLFIENGYERTTTDAVAAACHMSKHTLYRLYPSKTALFEAIVDQHRGTMLAFDDVSDAMPIDEALAVIFRIDISVEQEGERRAILQLAAKEGELSPELAEAIRRRGIDQSRVELGAWLARRSESGEIAIPGDPTDYSSMLMAMVFATSNPQFPKPPPFEPERHRAHIKRCISVFLDGTRRRQTNERNS</sequence>
<dbReference type="OrthoDB" id="7584337at2"/>
<dbReference type="EMBL" id="NHSJ01000139">
    <property type="protein sequence ID" value="PPQ25939.1"/>
    <property type="molecule type" value="Genomic_DNA"/>
</dbReference>
<evidence type="ECO:0000313" key="7">
    <source>
        <dbReference type="Proteomes" id="UP000239089"/>
    </source>
</evidence>
<evidence type="ECO:0000256" key="2">
    <source>
        <dbReference type="ARBA" id="ARBA00023125"/>
    </source>
</evidence>
<dbReference type="InterPro" id="IPR036271">
    <property type="entry name" value="Tet_transcr_reg_TetR-rel_C_sf"/>
</dbReference>
<dbReference type="Gene3D" id="1.10.357.10">
    <property type="entry name" value="Tetracycline Repressor, domain 2"/>
    <property type="match status" value="1"/>
</dbReference>
<dbReference type="Proteomes" id="UP000239089">
    <property type="component" value="Unassembled WGS sequence"/>
</dbReference>
<dbReference type="InterPro" id="IPR050109">
    <property type="entry name" value="HTH-type_TetR-like_transc_reg"/>
</dbReference>
<evidence type="ECO:0000256" key="3">
    <source>
        <dbReference type="ARBA" id="ARBA00023163"/>
    </source>
</evidence>
<protein>
    <recommendedName>
        <fullName evidence="5">HTH tetR-type domain-containing protein</fullName>
    </recommendedName>
</protein>
<keyword evidence="2 4" id="KW-0238">DNA-binding</keyword>
<dbReference type="GO" id="GO:0003700">
    <property type="term" value="F:DNA-binding transcription factor activity"/>
    <property type="evidence" value="ECO:0007669"/>
    <property type="project" value="TreeGrafter"/>
</dbReference>
<dbReference type="SUPFAM" id="SSF46689">
    <property type="entry name" value="Homeodomain-like"/>
    <property type="match status" value="1"/>
</dbReference>
<dbReference type="Pfam" id="PF14246">
    <property type="entry name" value="TetR_C_7"/>
    <property type="match status" value="1"/>
</dbReference>
<keyword evidence="1" id="KW-0805">Transcription regulation</keyword>
<evidence type="ECO:0000256" key="4">
    <source>
        <dbReference type="PROSITE-ProRule" id="PRU00335"/>
    </source>
</evidence>
<dbReference type="GO" id="GO:0000976">
    <property type="term" value="F:transcription cis-regulatory region binding"/>
    <property type="evidence" value="ECO:0007669"/>
    <property type="project" value="TreeGrafter"/>
</dbReference>
<dbReference type="AlphaFoldDB" id="A0A2S6MUA7"/>
<evidence type="ECO:0000259" key="5">
    <source>
        <dbReference type="PROSITE" id="PS50977"/>
    </source>
</evidence>
<dbReference type="InterPro" id="IPR039536">
    <property type="entry name" value="TetR_C_Proteobacteria"/>
</dbReference>
<comment type="caution">
    <text evidence="6">The sequence shown here is derived from an EMBL/GenBank/DDBJ whole genome shotgun (WGS) entry which is preliminary data.</text>
</comment>
<dbReference type="PANTHER" id="PTHR30055">
    <property type="entry name" value="HTH-TYPE TRANSCRIPTIONAL REGULATOR RUTR"/>
    <property type="match status" value="1"/>
</dbReference>
<dbReference type="InterPro" id="IPR001647">
    <property type="entry name" value="HTH_TetR"/>
</dbReference>
<dbReference type="Pfam" id="PF00440">
    <property type="entry name" value="TetR_N"/>
    <property type="match status" value="1"/>
</dbReference>
<dbReference type="SUPFAM" id="SSF48498">
    <property type="entry name" value="Tetracyclin repressor-like, C-terminal domain"/>
    <property type="match status" value="1"/>
</dbReference>
<dbReference type="PROSITE" id="PS50977">
    <property type="entry name" value="HTH_TETR_2"/>
    <property type="match status" value="1"/>
</dbReference>
<gene>
    <name evidence="6" type="ORF">CCR94_23775</name>
</gene>
<dbReference type="PANTHER" id="PTHR30055:SF223">
    <property type="entry name" value="HTH-TYPE TRANSCRIPTIONAL REGULATOR UIDR"/>
    <property type="match status" value="1"/>
</dbReference>
<keyword evidence="7" id="KW-1185">Reference proteome</keyword>
<evidence type="ECO:0000256" key="1">
    <source>
        <dbReference type="ARBA" id="ARBA00023015"/>
    </source>
</evidence>
<dbReference type="RefSeq" id="WP_104510772.1">
    <property type="nucleotide sequence ID" value="NZ_JACIGC010000039.1"/>
</dbReference>
<feature type="domain" description="HTH tetR-type" evidence="5">
    <location>
        <begin position="17"/>
        <end position="77"/>
    </location>
</feature>
<feature type="DNA-binding region" description="H-T-H motif" evidence="4">
    <location>
        <begin position="40"/>
        <end position="59"/>
    </location>
</feature>
<organism evidence="6 7">
    <name type="scientific">Rhodoblastus sphagnicola</name>
    <dbReference type="NCBI Taxonomy" id="333368"/>
    <lineage>
        <taxon>Bacteria</taxon>
        <taxon>Pseudomonadati</taxon>
        <taxon>Pseudomonadota</taxon>
        <taxon>Alphaproteobacteria</taxon>
        <taxon>Hyphomicrobiales</taxon>
        <taxon>Rhodoblastaceae</taxon>
        <taxon>Rhodoblastus</taxon>
    </lineage>
</organism>
<accession>A0A2S6MUA7</accession>
<dbReference type="InterPro" id="IPR009057">
    <property type="entry name" value="Homeodomain-like_sf"/>
</dbReference>
<proteinExistence type="predicted"/>
<reference evidence="6 7" key="1">
    <citation type="journal article" date="2018" name="Arch. Microbiol.">
        <title>New insights into the metabolic potential of the phototrophic purple bacterium Rhodopila globiformis DSM 161(T) from its draft genome sequence and evidence for a vanadium-dependent nitrogenase.</title>
        <authorList>
            <person name="Imhoff J.F."/>
            <person name="Rahn T."/>
            <person name="Kunzel S."/>
            <person name="Neulinger S.C."/>
        </authorList>
    </citation>
    <scope>NUCLEOTIDE SEQUENCE [LARGE SCALE GENOMIC DNA]</scope>
    <source>
        <strain evidence="6 7">DSM 16996</strain>
    </source>
</reference>
<dbReference type="PRINTS" id="PR00455">
    <property type="entry name" value="HTHTETR"/>
</dbReference>
<name>A0A2S6MUA7_9HYPH</name>